<dbReference type="Proteomes" id="UP001500235">
    <property type="component" value="Unassembled WGS sequence"/>
</dbReference>
<keyword evidence="2" id="KW-1185">Reference proteome</keyword>
<dbReference type="RefSeq" id="WP_344707163.1">
    <property type="nucleotide sequence ID" value="NZ_BAABBQ010000001.1"/>
</dbReference>
<comment type="caution">
    <text evidence="1">The sequence shown here is derived from an EMBL/GenBank/DDBJ whole genome shotgun (WGS) entry which is preliminary data.</text>
</comment>
<gene>
    <name evidence="1" type="ORF">GCM10022280_18880</name>
</gene>
<accession>A0ABP7T0Y9</accession>
<proteinExistence type="predicted"/>
<organism evidence="1 2">
    <name type="scientific">Sphingomonas swuensis</name>
    <dbReference type="NCBI Taxonomy" id="977800"/>
    <lineage>
        <taxon>Bacteria</taxon>
        <taxon>Pseudomonadati</taxon>
        <taxon>Pseudomonadota</taxon>
        <taxon>Alphaproteobacteria</taxon>
        <taxon>Sphingomonadales</taxon>
        <taxon>Sphingomonadaceae</taxon>
        <taxon>Sphingomonas</taxon>
    </lineage>
</organism>
<name>A0ABP7T0Y9_9SPHN</name>
<evidence type="ECO:0000313" key="1">
    <source>
        <dbReference type="EMBL" id="GAA4019292.1"/>
    </source>
</evidence>
<reference evidence="2" key="1">
    <citation type="journal article" date="2019" name="Int. J. Syst. Evol. Microbiol.">
        <title>The Global Catalogue of Microorganisms (GCM) 10K type strain sequencing project: providing services to taxonomists for standard genome sequencing and annotation.</title>
        <authorList>
            <consortium name="The Broad Institute Genomics Platform"/>
            <consortium name="The Broad Institute Genome Sequencing Center for Infectious Disease"/>
            <person name="Wu L."/>
            <person name="Ma J."/>
        </authorList>
    </citation>
    <scope>NUCLEOTIDE SEQUENCE [LARGE SCALE GENOMIC DNA]</scope>
    <source>
        <strain evidence="2">JCM 17563</strain>
    </source>
</reference>
<dbReference type="EMBL" id="BAABBQ010000001">
    <property type="protein sequence ID" value="GAA4019292.1"/>
    <property type="molecule type" value="Genomic_DNA"/>
</dbReference>
<protein>
    <submittedName>
        <fullName evidence="1">Uncharacterized protein</fullName>
    </submittedName>
</protein>
<sequence>MLNPYGITATRDYLLGGHAITRLEAMVLFATPDLTKVISDLRSQGETVQRRTIPLSQALRRVNEIATLVPPAALPVQDISVTEYWIER</sequence>
<evidence type="ECO:0000313" key="2">
    <source>
        <dbReference type="Proteomes" id="UP001500235"/>
    </source>
</evidence>